<evidence type="ECO:0000313" key="2">
    <source>
        <dbReference type="EMBL" id="TEB19696.1"/>
    </source>
</evidence>
<dbReference type="Proteomes" id="UP000298030">
    <property type="component" value="Unassembled WGS sequence"/>
</dbReference>
<keyword evidence="3" id="KW-1185">Reference proteome</keyword>
<evidence type="ECO:0000313" key="3">
    <source>
        <dbReference type="Proteomes" id="UP000298030"/>
    </source>
</evidence>
<dbReference type="EMBL" id="QPFP01000179">
    <property type="protein sequence ID" value="TEB19696.1"/>
    <property type="molecule type" value="Genomic_DNA"/>
</dbReference>
<comment type="caution">
    <text evidence="2">The sequence shown here is derived from an EMBL/GenBank/DDBJ whole genome shotgun (WGS) entry which is preliminary data.</text>
</comment>
<evidence type="ECO:0008006" key="4">
    <source>
        <dbReference type="Google" id="ProtNLM"/>
    </source>
</evidence>
<keyword evidence="1" id="KW-0732">Signal</keyword>
<feature type="chain" id="PRO_5021305908" description="Secreted protein" evidence="1">
    <location>
        <begin position="24"/>
        <end position="65"/>
    </location>
</feature>
<protein>
    <recommendedName>
        <fullName evidence="4">Secreted protein</fullName>
    </recommendedName>
</protein>
<organism evidence="2 3">
    <name type="scientific">Coprinellus micaceus</name>
    <name type="common">Glistening ink-cap mushroom</name>
    <name type="synonym">Coprinus micaceus</name>
    <dbReference type="NCBI Taxonomy" id="71717"/>
    <lineage>
        <taxon>Eukaryota</taxon>
        <taxon>Fungi</taxon>
        <taxon>Dikarya</taxon>
        <taxon>Basidiomycota</taxon>
        <taxon>Agaricomycotina</taxon>
        <taxon>Agaricomycetes</taxon>
        <taxon>Agaricomycetidae</taxon>
        <taxon>Agaricales</taxon>
        <taxon>Agaricineae</taxon>
        <taxon>Psathyrellaceae</taxon>
        <taxon>Coprinellus</taxon>
    </lineage>
</organism>
<name>A0A4Y7SDX8_COPMI</name>
<proteinExistence type="predicted"/>
<gene>
    <name evidence="2" type="ORF">FA13DRAFT_1744069</name>
</gene>
<accession>A0A4Y7SDX8</accession>
<feature type="signal peptide" evidence="1">
    <location>
        <begin position="1"/>
        <end position="23"/>
    </location>
</feature>
<dbReference type="AlphaFoldDB" id="A0A4Y7SDX8"/>
<reference evidence="2 3" key="1">
    <citation type="journal article" date="2019" name="Nat. Ecol. Evol.">
        <title>Megaphylogeny resolves global patterns of mushroom evolution.</title>
        <authorList>
            <person name="Varga T."/>
            <person name="Krizsan K."/>
            <person name="Foldi C."/>
            <person name="Dima B."/>
            <person name="Sanchez-Garcia M."/>
            <person name="Sanchez-Ramirez S."/>
            <person name="Szollosi G.J."/>
            <person name="Szarkandi J.G."/>
            <person name="Papp V."/>
            <person name="Albert L."/>
            <person name="Andreopoulos W."/>
            <person name="Angelini C."/>
            <person name="Antonin V."/>
            <person name="Barry K.W."/>
            <person name="Bougher N.L."/>
            <person name="Buchanan P."/>
            <person name="Buyck B."/>
            <person name="Bense V."/>
            <person name="Catcheside P."/>
            <person name="Chovatia M."/>
            <person name="Cooper J."/>
            <person name="Damon W."/>
            <person name="Desjardin D."/>
            <person name="Finy P."/>
            <person name="Geml J."/>
            <person name="Haridas S."/>
            <person name="Hughes K."/>
            <person name="Justo A."/>
            <person name="Karasinski D."/>
            <person name="Kautmanova I."/>
            <person name="Kiss B."/>
            <person name="Kocsube S."/>
            <person name="Kotiranta H."/>
            <person name="LaButti K.M."/>
            <person name="Lechner B.E."/>
            <person name="Liimatainen K."/>
            <person name="Lipzen A."/>
            <person name="Lukacs Z."/>
            <person name="Mihaltcheva S."/>
            <person name="Morgado L.N."/>
            <person name="Niskanen T."/>
            <person name="Noordeloos M.E."/>
            <person name="Ohm R.A."/>
            <person name="Ortiz-Santana B."/>
            <person name="Ovrebo C."/>
            <person name="Racz N."/>
            <person name="Riley R."/>
            <person name="Savchenko A."/>
            <person name="Shiryaev A."/>
            <person name="Soop K."/>
            <person name="Spirin V."/>
            <person name="Szebenyi C."/>
            <person name="Tomsovsky M."/>
            <person name="Tulloss R.E."/>
            <person name="Uehling J."/>
            <person name="Grigoriev I.V."/>
            <person name="Vagvolgyi C."/>
            <person name="Papp T."/>
            <person name="Martin F.M."/>
            <person name="Miettinen O."/>
            <person name="Hibbett D.S."/>
            <person name="Nagy L.G."/>
        </authorList>
    </citation>
    <scope>NUCLEOTIDE SEQUENCE [LARGE SCALE GENOMIC DNA]</scope>
    <source>
        <strain evidence="2 3">FP101781</strain>
    </source>
</reference>
<sequence>MYFFTLLSGVLFFMLFGVHVAAGWALSSVDSINALCDSSAIGPSLREQQDAAFSKSIADERCLVD</sequence>
<evidence type="ECO:0000256" key="1">
    <source>
        <dbReference type="SAM" id="SignalP"/>
    </source>
</evidence>